<reference evidence="11 12" key="1">
    <citation type="submission" date="2016-01" db="EMBL/GenBank/DDBJ databases">
        <title>Biosynthesis of antibiotic leucinostatins and their inhibition on Phytophthora in bio-control Purpureocillium lilacinum.</title>
        <authorList>
            <person name="Wang G."/>
            <person name="Liu Z."/>
            <person name="Lin R."/>
            <person name="Li E."/>
            <person name="Mao Z."/>
            <person name="Ling J."/>
            <person name="Yin W."/>
            <person name="Xie B."/>
        </authorList>
    </citation>
    <scope>NUCLEOTIDE SEQUENCE [LARGE SCALE GENOMIC DNA]</scope>
    <source>
        <strain evidence="11">PLBJ-1</strain>
    </source>
</reference>
<evidence type="ECO:0000256" key="4">
    <source>
        <dbReference type="ARBA" id="ARBA00022692"/>
    </source>
</evidence>
<keyword evidence="5" id="KW-0276">Fatty acid metabolism</keyword>
<dbReference type="AlphaFoldDB" id="A0A179GYE5"/>
<keyword evidence="8 10" id="KW-0472">Membrane</keyword>
<evidence type="ECO:0000256" key="5">
    <source>
        <dbReference type="ARBA" id="ARBA00022832"/>
    </source>
</evidence>
<dbReference type="EMBL" id="LSBH01000003">
    <property type="protein sequence ID" value="OAQ82313.1"/>
    <property type="molecule type" value="Genomic_DNA"/>
</dbReference>
<evidence type="ECO:0000313" key="12">
    <source>
        <dbReference type="Proteomes" id="UP000078240"/>
    </source>
</evidence>
<evidence type="ECO:0000256" key="8">
    <source>
        <dbReference type="ARBA" id="ARBA00023136"/>
    </source>
</evidence>
<evidence type="ECO:0000256" key="10">
    <source>
        <dbReference type="SAM" id="Phobius"/>
    </source>
</evidence>
<evidence type="ECO:0000256" key="1">
    <source>
        <dbReference type="ARBA" id="ARBA00004141"/>
    </source>
</evidence>
<proteinExistence type="predicted"/>
<keyword evidence="7" id="KW-0443">Lipid metabolism</keyword>
<comment type="subcellular location">
    <subcellularLocation>
        <location evidence="1">Membrane</location>
        <topology evidence="1">Multi-pass membrane protein</topology>
    </subcellularLocation>
</comment>
<gene>
    <name evidence="11" type="ORF">VFPBJ_04897</name>
</gene>
<dbReference type="GO" id="GO:0016020">
    <property type="term" value="C:membrane"/>
    <property type="evidence" value="ECO:0007669"/>
    <property type="project" value="UniProtKB-SubCell"/>
</dbReference>
<accession>A0A179GYE5</accession>
<dbReference type="InterPro" id="IPR002076">
    <property type="entry name" value="ELO_fam"/>
</dbReference>
<keyword evidence="6 10" id="KW-1133">Transmembrane helix</keyword>
<evidence type="ECO:0000256" key="7">
    <source>
        <dbReference type="ARBA" id="ARBA00023098"/>
    </source>
</evidence>
<organism evidence="11 12">
    <name type="scientific">Purpureocillium lilacinum</name>
    <name type="common">Paecilomyces lilacinus</name>
    <dbReference type="NCBI Taxonomy" id="33203"/>
    <lineage>
        <taxon>Eukaryota</taxon>
        <taxon>Fungi</taxon>
        <taxon>Dikarya</taxon>
        <taxon>Ascomycota</taxon>
        <taxon>Pezizomycotina</taxon>
        <taxon>Sordariomycetes</taxon>
        <taxon>Hypocreomycetidae</taxon>
        <taxon>Hypocreales</taxon>
        <taxon>Ophiocordycipitaceae</taxon>
        <taxon>Purpureocillium</taxon>
    </lineage>
</organism>
<keyword evidence="2" id="KW-0444">Lipid biosynthesis</keyword>
<evidence type="ECO:0000313" key="11">
    <source>
        <dbReference type="EMBL" id="OAQ82313.1"/>
    </source>
</evidence>
<evidence type="ECO:0000256" key="9">
    <source>
        <dbReference type="ARBA" id="ARBA00023160"/>
    </source>
</evidence>
<feature type="transmembrane region" description="Helical" evidence="10">
    <location>
        <begin position="42"/>
        <end position="61"/>
    </location>
</feature>
<comment type="caution">
    <text evidence="11">The sequence shown here is derived from an EMBL/GenBank/DDBJ whole genome shotgun (WGS) entry which is preliminary data.</text>
</comment>
<name>A0A179GYE5_PURLI</name>
<feature type="transmembrane region" description="Helical" evidence="10">
    <location>
        <begin position="131"/>
        <end position="154"/>
    </location>
</feature>
<dbReference type="GO" id="GO:0006633">
    <property type="term" value="P:fatty acid biosynthetic process"/>
    <property type="evidence" value="ECO:0007669"/>
    <property type="project" value="UniProtKB-KW"/>
</dbReference>
<protein>
    <submittedName>
        <fullName evidence="11">NADPH2:quinone reductase</fullName>
    </submittedName>
</protein>
<keyword evidence="9" id="KW-0275">Fatty acid biosynthesis</keyword>
<evidence type="ECO:0000256" key="6">
    <source>
        <dbReference type="ARBA" id="ARBA00022989"/>
    </source>
</evidence>
<feature type="transmembrane region" description="Helical" evidence="10">
    <location>
        <begin position="174"/>
        <end position="192"/>
    </location>
</feature>
<dbReference type="Pfam" id="PF01151">
    <property type="entry name" value="ELO"/>
    <property type="match status" value="1"/>
</dbReference>
<evidence type="ECO:0000256" key="3">
    <source>
        <dbReference type="ARBA" id="ARBA00022679"/>
    </source>
</evidence>
<sequence length="219" mass="24512">MEMYLMILQTLVFVAAWGAVGRYVETRGPIASVRSITLLNSRFYSLASAALLALILLAPAYQDTARLLFHASKFYEYIDVLGVRAAGGEIDLHFGFHHLTTPYLTYFRVLHHHEGWRIVAGLNTFHHVLMYAYFGGAAALRSALPVTGTLQLVAGIAGEAWMLTRKTMHDEVPLWPNAFTLGLLSTYLVLWIRDMRMRSFFSNDPLAPKSHPEAAAKQS</sequence>
<keyword evidence="3" id="KW-0808">Transferase</keyword>
<keyword evidence="4 10" id="KW-0812">Transmembrane</keyword>
<dbReference type="Proteomes" id="UP000078240">
    <property type="component" value="Unassembled WGS sequence"/>
</dbReference>
<dbReference type="GO" id="GO:0009922">
    <property type="term" value="F:fatty acid elongase activity"/>
    <property type="evidence" value="ECO:0007669"/>
    <property type="project" value="InterPro"/>
</dbReference>
<evidence type="ECO:0000256" key="2">
    <source>
        <dbReference type="ARBA" id="ARBA00022516"/>
    </source>
</evidence>